<dbReference type="OrthoDB" id="5974730at2759"/>
<evidence type="ECO:0000313" key="22">
    <source>
        <dbReference type="RefSeq" id="XP_026298168.1"/>
    </source>
</evidence>
<comment type="similarity">
    <text evidence="4">Belongs to the membrane-bound acyltransferase family.</text>
</comment>
<dbReference type="PANTHER" id="PTHR13906">
    <property type="entry name" value="PORCUPINE"/>
    <property type="match status" value="1"/>
</dbReference>
<dbReference type="EC" id="2.3.1.23" evidence="16"/>
<reference evidence="20" key="1">
    <citation type="submission" date="2021-01" db="UniProtKB">
        <authorList>
            <consortium name="EnsemblMetazoa"/>
        </authorList>
    </citation>
    <scope>IDENTIFICATION</scope>
    <source>
        <strain evidence="20">DH4</strain>
    </source>
</reference>
<evidence type="ECO:0000313" key="20">
    <source>
        <dbReference type="EnsemblMetazoa" id="XP_026298168"/>
    </source>
</evidence>
<dbReference type="Pfam" id="PF03062">
    <property type="entry name" value="MBOAT"/>
    <property type="match status" value="1"/>
</dbReference>
<evidence type="ECO:0000256" key="19">
    <source>
        <dbReference type="SAM" id="Phobius"/>
    </source>
</evidence>
<dbReference type="EC" id="2.3.1.n6" evidence="17"/>
<keyword evidence="21" id="KW-1185">Reference proteome</keyword>
<dbReference type="InterPro" id="IPR049941">
    <property type="entry name" value="LPLAT_7/PORCN-like"/>
</dbReference>
<dbReference type="GO" id="GO:0005783">
    <property type="term" value="C:endoplasmic reticulum"/>
    <property type="evidence" value="ECO:0007669"/>
    <property type="project" value="UniProtKB-SubCell"/>
</dbReference>
<keyword evidence="5" id="KW-0444">Lipid biosynthesis</keyword>
<keyword evidence="11 19" id="KW-0472">Membrane</keyword>
<feature type="transmembrane region" description="Helical" evidence="19">
    <location>
        <begin position="405"/>
        <end position="429"/>
    </location>
</feature>
<evidence type="ECO:0000256" key="9">
    <source>
        <dbReference type="ARBA" id="ARBA00022989"/>
    </source>
</evidence>
<keyword evidence="13" id="KW-1208">Phospholipid metabolism</keyword>
<evidence type="ECO:0000256" key="5">
    <source>
        <dbReference type="ARBA" id="ARBA00022516"/>
    </source>
</evidence>
<dbReference type="RefSeq" id="XP_026298168.1">
    <property type="nucleotide sequence ID" value="XM_026442383.1"/>
</dbReference>
<gene>
    <name evidence="22" type="primary">LOC724443</name>
</gene>
<feature type="transmembrane region" description="Helical" evidence="19">
    <location>
        <begin position="20"/>
        <end position="37"/>
    </location>
</feature>
<dbReference type="GO" id="GO:0016020">
    <property type="term" value="C:membrane"/>
    <property type="evidence" value="ECO:0007669"/>
    <property type="project" value="UniProtKB-SubCell"/>
</dbReference>
<evidence type="ECO:0000256" key="1">
    <source>
        <dbReference type="ARBA" id="ARBA00004141"/>
    </source>
</evidence>
<dbReference type="PANTHER" id="PTHR13906:SF14">
    <property type="entry name" value="LYSOPHOSPHOLIPID ACYLTRANSFERASE 5"/>
    <property type="match status" value="1"/>
</dbReference>
<dbReference type="GO" id="GO:0071617">
    <property type="term" value="F:lysophospholipid acyltransferase activity"/>
    <property type="evidence" value="ECO:0007669"/>
    <property type="project" value="TreeGrafter"/>
</dbReference>
<feature type="transmembrane region" description="Helical" evidence="19">
    <location>
        <begin position="441"/>
        <end position="463"/>
    </location>
</feature>
<evidence type="ECO:0000256" key="17">
    <source>
        <dbReference type="ARBA" id="ARBA00038923"/>
    </source>
</evidence>
<evidence type="ECO:0000256" key="8">
    <source>
        <dbReference type="ARBA" id="ARBA00022824"/>
    </source>
</evidence>
<keyword evidence="7 19" id="KW-0812">Transmembrane</keyword>
<dbReference type="KEGG" id="ame:724443"/>
<evidence type="ECO:0000256" key="11">
    <source>
        <dbReference type="ARBA" id="ARBA00023136"/>
    </source>
</evidence>
<name>A0A7M7MMG1_APIME</name>
<accession>A0A8B8H3J0</accession>
<feature type="transmembrane region" description="Helical" evidence="19">
    <location>
        <begin position="49"/>
        <end position="69"/>
    </location>
</feature>
<evidence type="ECO:0000256" key="4">
    <source>
        <dbReference type="ARBA" id="ARBA00010323"/>
    </source>
</evidence>
<evidence type="ECO:0000256" key="16">
    <source>
        <dbReference type="ARBA" id="ARBA00026120"/>
    </source>
</evidence>
<dbReference type="GO" id="GO:0030258">
    <property type="term" value="P:lipid modification"/>
    <property type="evidence" value="ECO:0007669"/>
    <property type="project" value="TreeGrafter"/>
</dbReference>
<evidence type="ECO:0000256" key="2">
    <source>
        <dbReference type="ARBA" id="ARBA00004240"/>
    </source>
</evidence>
<evidence type="ECO:0000256" key="18">
    <source>
        <dbReference type="ARBA" id="ARBA00039721"/>
    </source>
</evidence>
<evidence type="ECO:0000256" key="15">
    <source>
        <dbReference type="ARBA" id="ARBA00025707"/>
    </source>
</evidence>
<dbReference type="EnsemblMetazoa" id="XM_026442383">
    <property type="protein sequence ID" value="XP_026298168"/>
    <property type="gene ID" value="LOC724443"/>
</dbReference>
<evidence type="ECO:0000313" key="21">
    <source>
        <dbReference type="Proteomes" id="UP000005203"/>
    </source>
</evidence>
<keyword evidence="9 19" id="KW-1133">Transmembrane helix</keyword>
<sequence length="472" mass="55058">MFSIVSFLSEHLNVPEAASRLFLSILVGFPIAFIHRYTLYGKYPIYQHIFFITCGVSICLWNFGFNLFHSGLAVYLTYGILKYLGGSSLAVFIIFVFNIVYLFCGYYVTSTGGYDIKWTMPQCVLTLRLISIAFDMLDGQKSEETLSLQQKQVALKDHPTFLEIAGFSYFPASFIVGPQFSMKRYLDFVQGRFTSISPDGNFIVQEIEIHDSIIPGIFQLFLGIVYVILHQLGTWYLPHEYILSMEFRQQPFLKRIFIIALWGHVNLYKYVCCWLLAEGVCTICGLSYNGRDEKGRPLWNGCTNINVLKFETATKFKHYILSFNISTNNWCAEYIYKRVKVFGSVTCSQILTLLFLAVWHGVHSGYYFCFFLEFIIMYAERDLTKVLKKQEKLQKLLENRLELRILVWIFLRLHTLALMGYCLVCFTFLSYSVYHQVYSSLYHYGLLVYLIYSLISVTVKFFFFKKHIKQLE</sequence>
<organism evidence="20">
    <name type="scientific">Apis mellifera</name>
    <name type="common">Honeybee</name>
    <dbReference type="NCBI Taxonomy" id="7460"/>
    <lineage>
        <taxon>Eukaryota</taxon>
        <taxon>Metazoa</taxon>
        <taxon>Ecdysozoa</taxon>
        <taxon>Arthropoda</taxon>
        <taxon>Hexapoda</taxon>
        <taxon>Insecta</taxon>
        <taxon>Pterygota</taxon>
        <taxon>Neoptera</taxon>
        <taxon>Endopterygota</taxon>
        <taxon>Hymenoptera</taxon>
        <taxon>Apocrita</taxon>
        <taxon>Aculeata</taxon>
        <taxon>Apoidea</taxon>
        <taxon>Anthophila</taxon>
        <taxon>Apidae</taxon>
        <taxon>Apis</taxon>
    </lineage>
</organism>
<dbReference type="GO" id="GO:0006656">
    <property type="term" value="P:phosphatidylcholine biosynthetic process"/>
    <property type="evidence" value="ECO:0007669"/>
    <property type="project" value="TreeGrafter"/>
</dbReference>
<evidence type="ECO:0000256" key="7">
    <source>
        <dbReference type="ARBA" id="ARBA00022692"/>
    </source>
</evidence>
<dbReference type="GeneID" id="724443"/>
<keyword evidence="8" id="KW-0256">Endoplasmic reticulum</keyword>
<comment type="pathway">
    <text evidence="15">Phospholipid metabolism.</text>
</comment>
<proteinExistence type="inferred from homology"/>
<dbReference type="CTD" id="10763"/>
<evidence type="ECO:0000256" key="3">
    <source>
        <dbReference type="ARBA" id="ARBA00005074"/>
    </source>
</evidence>
<keyword evidence="6" id="KW-0808">Transferase</keyword>
<comment type="pathway">
    <text evidence="3">Lipid metabolism; phospholipid metabolism.</text>
</comment>
<dbReference type="GO" id="GO:0047184">
    <property type="term" value="F:1-acylglycerophosphocholine O-acyltransferase activity"/>
    <property type="evidence" value="ECO:0007669"/>
    <property type="project" value="UniProtKB-EC"/>
</dbReference>
<keyword evidence="10" id="KW-0443">Lipid metabolism</keyword>
<feature type="transmembrane region" description="Helical" evidence="19">
    <location>
        <begin position="89"/>
        <end position="108"/>
    </location>
</feature>
<comment type="subcellular location">
    <subcellularLocation>
        <location evidence="2">Endoplasmic reticulum</location>
    </subcellularLocation>
    <subcellularLocation>
        <location evidence="1">Membrane</location>
        <topology evidence="1">Multi-pass membrane protein</topology>
    </subcellularLocation>
</comment>
<keyword evidence="14 22" id="KW-0012">Acyltransferase</keyword>
<dbReference type="Proteomes" id="UP000005203">
    <property type="component" value="Linkage group LG8"/>
</dbReference>
<reference evidence="22" key="2">
    <citation type="submission" date="2025-04" db="UniProtKB">
        <authorList>
            <consortium name="RefSeq"/>
        </authorList>
    </citation>
    <scope>IDENTIFICATION</scope>
    <source>
        <strain evidence="22">DH4</strain>
        <tissue evidence="22">Whole body</tissue>
    </source>
</reference>
<accession>A0A7M7MMG1</accession>
<evidence type="ECO:0000256" key="10">
    <source>
        <dbReference type="ARBA" id="ARBA00023098"/>
    </source>
</evidence>
<protein>
    <recommendedName>
        <fullName evidence="18">Lysophospholipid acyltransferase 5</fullName>
        <ecNumber evidence="16">2.3.1.23</ecNumber>
        <ecNumber evidence="17">2.3.1.n6</ecNumber>
    </recommendedName>
</protein>
<dbReference type="AlphaFoldDB" id="A0A7M7MMG1"/>
<keyword evidence="12" id="KW-0594">Phospholipid biosynthesis</keyword>
<evidence type="ECO:0000256" key="12">
    <source>
        <dbReference type="ARBA" id="ARBA00023209"/>
    </source>
</evidence>
<dbReference type="InterPro" id="IPR004299">
    <property type="entry name" value="MBOAT_fam"/>
</dbReference>
<feature type="transmembrane region" description="Helical" evidence="19">
    <location>
        <begin position="217"/>
        <end position="237"/>
    </location>
</feature>
<evidence type="ECO:0000256" key="13">
    <source>
        <dbReference type="ARBA" id="ARBA00023264"/>
    </source>
</evidence>
<evidence type="ECO:0000256" key="14">
    <source>
        <dbReference type="ARBA" id="ARBA00023315"/>
    </source>
</evidence>
<evidence type="ECO:0000256" key="6">
    <source>
        <dbReference type="ARBA" id="ARBA00022679"/>
    </source>
</evidence>